<accession>A0A2N5H723</accession>
<protein>
    <submittedName>
        <fullName evidence="9">Rod shape-determining protein MreD</fullName>
    </submittedName>
</protein>
<comment type="similarity">
    <text evidence="2">Belongs to the MreD family.</text>
</comment>
<gene>
    <name evidence="9" type="primary">mreD</name>
    <name evidence="9" type="ORF">CVD27_26420</name>
</gene>
<evidence type="ECO:0000313" key="10">
    <source>
        <dbReference type="Proteomes" id="UP000234950"/>
    </source>
</evidence>
<feature type="transmembrane region" description="Helical" evidence="8">
    <location>
        <begin position="140"/>
        <end position="158"/>
    </location>
</feature>
<evidence type="ECO:0000313" key="9">
    <source>
        <dbReference type="EMBL" id="PLS01299.1"/>
    </source>
</evidence>
<evidence type="ECO:0000256" key="6">
    <source>
        <dbReference type="ARBA" id="ARBA00022989"/>
    </source>
</evidence>
<name>A0A2N5H723_9BACI</name>
<dbReference type="NCBIfam" id="TIGR03426">
    <property type="entry name" value="shape_MreD"/>
    <property type="match status" value="1"/>
</dbReference>
<keyword evidence="3" id="KW-1003">Cell membrane</keyword>
<reference evidence="9 10" key="1">
    <citation type="submission" date="2017-11" db="EMBL/GenBank/DDBJ databases">
        <title>Comparitive Functional Genomics of Dry Heat Resistant strains isolated from the Viking Spacecraft.</title>
        <authorList>
            <person name="Seuylemezian A."/>
            <person name="Cooper K."/>
            <person name="Vaishampayan P."/>
        </authorList>
    </citation>
    <scope>NUCLEOTIDE SEQUENCE [LARGE SCALE GENOMIC DNA]</scope>
    <source>
        <strain evidence="9 10">V32-6</strain>
    </source>
</reference>
<comment type="subcellular location">
    <subcellularLocation>
        <location evidence="1">Cell membrane</location>
        <topology evidence="1">Multi-pass membrane protein</topology>
    </subcellularLocation>
</comment>
<evidence type="ECO:0000256" key="3">
    <source>
        <dbReference type="ARBA" id="ARBA00022475"/>
    </source>
</evidence>
<sequence>MKKFLLPLLFLFLFILDSLYVQYVPTDLFGHNKIVAPHFLFAGLLLLTIFVSRKQGIIYAAVFGLLFDVVYIEIIGIYLFLFPFIAYLVSKILNILQTNALIAVLVSVLGIALLEIGVYEMDYLIHVTDLDFKSFIQLRFYPTLILNALFVIIAGYPLKRLFEKHIEAMRAE</sequence>
<dbReference type="InterPro" id="IPR007227">
    <property type="entry name" value="Cell_shape_determining_MreD"/>
</dbReference>
<dbReference type="AlphaFoldDB" id="A0A2N5H723"/>
<dbReference type="GO" id="GO:0008360">
    <property type="term" value="P:regulation of cell shape"/>
    <property type="evidence" value="ECO:0007669"/>
    <property type="project" value="UniProtKB-KW"/>
</dbReference>
<keyword evidence="5" id="KW-0133">Cell shape</keyword>
<evidence type="ECO:0000256" key="5">
    <source>
        <dbReference type="ARBA" id="ARBA00022960"/>
    </source>
</evidence>
<keyword evidence="4 8" id="KW-0812">Transmembrane</keyword>
<evidence type="ECO:0000256" key="2">
    <source>
        <dbReference type="ARBA" id="ARBA00007776"/>
    </source>
</evidence>
<evidence type="ECO:0000256" key="8">
    <source>
        <dbReference type="SAM" id="Phobius"/>
    </source>
</evidence>
<dbReference type="GO" id="GO:0005886">
    <property type="term" value="C:plasma membrane"/>
    <property type="evidence" value="ECO:0007669"/>
    <property type="project" value="UniProtKB-SubCell"/>
</dbReference>
<dbReference type="Proteomes" id="UP000234950">
    <property type="component" value="Unassembled WGS sequence"/>
</dbReference>
<feature type="transmembrane region" description="Helical" evidence="8">
    <location>
        <begin position="34"/>
        <end position="51"/>
    </location>
</feature>
<evidence type="ECO:0000256" key="1">
    <source>
        <dbReference type="ARBA" id="ARBA00004651"/>
    </source>
</evidence>
<keyword evidence="6 8" id="KW-1133">Transmembrane helix</keyword>
<feature type="transmembrane region" description="Helical" evidence="8">
    <location>
        <begin position="100"/>
        <end position="119"/>
    </location>
</feature>
<dbReference type="OrthoDB" id="1653857at2"/>
<evidence type="ECO:0000256" key="4">
    <source>
        <dbReference type="ARBA" id="ARBA00022692"/>
    </source>
</evidence>
<dbReference type="Pfam" id="PF04093">
    <property type="entry name" value="MreD"/>
    <property type="match status" value="1"/>
</dbReference>
<dbReference type="EMBL" id="PGVE01000102">
    <property type="protein sequence ID" value="PLS01299.1"/>
    <property type="molecule type" value="Genomic_DNA"/>
</dbReference>
<organism evidence="9 10">
    <name type="scientific">Neobacillus cucumis</name>
    <dbReference type="NCBI Taxonomy" id="1740721"/>
    <lineage>
        <taxon>Bacteria</taxon>
        <taxon>Bacillati</taxon>
        <taxon>Bacillota</taxon>
        <taxon>Bacilli</taxon>
        <taxon>Bacillales</taxon>
        <taxon>Bacillaceae</taxon>
        <taxon>Neobacillus</taxon>
    </lineage>
</organism>
<proteinExistence type="inferred from homology"/>
<dbReference type="RefSeq" id="WP_101652040.1">
    <property type="nucleotide sequence ID" value="NZ_PGVE01000102.1"/>
</dbReference>
<feature type="transmembrane region" description="Helical" evidence="8">
    <location>
        <begin position="58"/>
        <end position="88"/>
    </location>
</feature>
<comment type="caution">
    <text evidence="9">The sequence shown here is derived from an EMBL/GenBank/DDBJ whole genome shotgun (WGS) entry which is preliminary data.</text>
</comment>
<evidence type="ECO:0000256" key="7">
    <source>
        <dbReference type="ARBA" id="ARBA00023136"/>
    </source>
</evidence>
<keyword evidence="7 8" id="KW-0472">Membrane</keyword>
<keyword evidence="10" id="KW-1185">Reference proteome</keyword>